<keyword evidence="7" id="KW-0833">Ubl conjugation pathway</keyword>
<accession>A0ABD2Y6S6</accession>
<dbReference type="SUPFAM" id="SSF57850">
    <property type="entry name" value="RING/U-box"/>
    <property type="match status" value="1"/>
</dbReference>
<evidence type="ECO:0000256" key="1">
    <source>
        <dbReference type="ARBA" id="ARBA00004123"/>
    </source>
</evidence>
<evidence type="ECO:0000256" key="10">
    <source>
        <dbReference type="PROSITE-ProRule" id="PRU00452"/>
    </source>
</evidence>
<comment type="pathway">
    <text evidence="2">Protein modification; protein sumoylation.</text>
</comment>
<dbReference type="PANTHER" id="PTHR21330:SF1">
    <property type="entry name" value="E3 SUMO-PROTEIN LIGASE NSE2"/>
    <property type="match status" value="1"/>
</dbReference>
<proteinExistence type="inferred from homology"/>
<evidence type="ECO:0000256" key="11">
    <source>
        <dbReference type="SAM" id="MobiDB-lite"/>
    </source>
</evidence>
<comment type="subcellular location">
    <subcellularLocation>
        <location evidence="1">Nucleus</location>
    </subcellularLocation>
</comment>
<evidence type="ECO:0000256" key="9">
    <source>
        <dbReference type="ARBA" id="ARBA00023242"/>
    </source>
</evidence>
<dbReference type="GO" id="GO:0016740">
    <property type="term" value="F:transferase activity"/>
    <property type="evidence" value="ECO:0007669"/>
    <property type="project" value="UniProtKB-KW"/>
</dbReference>
<evidence type="ECO:0000256" key="4">
    <source>
        <dbReference type="ARBA" id="ARBA00022679"/>
    </source>
</evidence>
<feature type="region of interest" description="Disordered" evidence="11">
    <location>
        <begin position="1"/>
        <end position="21"/>
    </location>
</feature>
<dbReference type="AlphaFoldDB" id="A0ABD2Y6S6"/>
<comment type="similarity">
    <text evidence="3">Belongs to the NSE2 family.</text>
</comment>
<dbReference type="InterPro" id="IPR026846">
    <property type="entry name" value="Nse2(Mms21)"/>
</dbReference>
<evidence type="ECO:0000256" key="6">
    <source>
        <dbReference type="ARBA" id="ARBA00022771"/>
    </source>
</evidence>
<evidence type="ECO:0000259" key="12">
    <source>
        <dbReference type="PROSITE" id="PS51044"/>
    </source>
</evidence>
<sequence length="259" mass="29036">MASTSAHPRSNDGGGGGYSRMKSAASKLYEENHSLISEMRRSLNMIKEIAVDLEKDNKSDMVKELENAVAELLEASDDCMHLSTAIQSVGNEYQPRQEPTDFKKLLDDEIAKSKATSSSNSRNLQFLRQFKEAVWKVHHSGIPMPGEEQEDIVMTSTESNILNKTCPLTGKPVTELANPVRSMDCKHVYEKQAIMHHMRSKKSHCPCPVAGCPKPLQAQRVICDPLLLVEIEEMRTMSKETARPEVIEDFTAMDEENDE</sequence>
<keyword evidence="4" id="KW-0808">Transferase</keyword>
<gene>
    <name evidence="13" type="ORF">ACH5RR_037630</name>
</gene>
<evidence type="ECO:0000256" key="2">
    <source>
        <dbReference type="ARBA" id="ARBA00004718"/>
    </source>
</evidence>
<reference evidence="13 14" key="1">
    <citation type="submission" date="2024-11" db="EMBL/GenBank/DDBJ databases">
        <title>A near-complete genome assembly of Cinchona calisaya.</title>
        <authorList>
            <person name="Lian D.C."/>
            <person name="Zhao X.W."/>
            <person name="Wei L."/>
        </authorList>
    </citation>
    <scope>NUCLEOTIDE SEQUENCE [LARGE SCALE GENOMIC DNA]</scope>
    <source>
        <tissue evidence="13">Nenye</tissue>
    </source>
</reference>
<dbReference type="GO" id="GO:0005634">
    <property type="term" value="C:nucleus"/>
    <property type="evidence" value="ECO:0007669"/>
    <property type="project" value="UniProtKB-SubCell"/>
</dbReference>
<dbReference type="EMBL" id="JBJUIK010000015">
    <property type="protein sequence ID" value="KAL3503181.1"/>
    <property type="molecule type" value="Genomic_DNA"/>
</dbReference>
<dbReference type="InterPro" id="IPR004181">
    <property type="entry name" value="Znf_MIZ"/>
</dbReference>
<dbReference type="InterPro" id="IPR013083">
    <property type="entry name" value="Znf_RING/FYVE/PHD"/>
</dbReference>
<evidence type="ECO:0000256" key="8">
    <source>
        <dbReference type="ARBA" id="ARBA00022833"/>
    </source>
</evidence>
<keyword evidence="5" id="KW-0479">Metal-binding</keyword>
<evidence type="ECO:0000256" key="3">
    <source>
        <dbReference type="ARBA" id="ARBA00008212"/>
    </source>
</evidence>
<dbReference type="Proteomes" id="UP001630127">
    <property type="component" value="Unassembled WGS sequence"/>
</dbReference>
<keyword evidence="9" id="KW-0539">Nucleus</keyword>
<feature type="domain" description="SP-RING-type" evidence="12">
    <location>
        <begin position="148"/>
        <end position="236"/>
    </location>
</feature>
<dbReference type="Pfam" id="PF11789">
    <property type="entry name" value="zf-Nse"/>
    <property type="match status" value="1"/>
</dbReference>
<comment type="caution">
    <text evidence="13">The sequence shown here is derived from an EMBL/GenBank/DDBJ whole genome shotgun (WGS) entry which is preliminary data.</text>
</comment>
<dbReference type="PANTHER" id="PTHR21330">
    <property type="entry name" value="E3 SUMO-PROTEIN LIGASE NSE2"/>
    <property type="match status" value="1"/>
</dbReference>
<evidence type="ECO:0000256" key="7">
    <source>
        <dbReference type="ARBA" id="ARBA00022786"/>
    </source>
</evidence>
<keyword evidence="8" id="KW-0862">Zinc</keyword>
<evidence type="ECO:0000256" key="5">
    <source>
        <dbReference type="ARBA" id="ARBA00022723"/>
    </source>
</evidence>
<keyword evidence="6 10" id="KW-0863">Zinc-finger</keyword>
<name>A0ABD2Y6S6_9GENT</name>
<dbReference type="GO" id="GO:0008270">
    <property type="term" value="F:zinc ion binding"/>
    <property type="evidence" value="ECO:0007669"/>
    <property type="project" value="UniProtKB-KW"/>
</dbReference>
<dbReference type="PROSITE" id="PS51044">
    <property type="entry name" value="ZF_SP_RING"/>
    <property type="match status" value="1"/>
</dbReference>
<evidence type="ECO:0000313" key="14">
    <source>
        <dbReference type="Proteomes" id="UP001630127"/>
    </source>
</evidence>
<dbReference type="Gene3D" id="3.30.40.10">
    <property type="entry name" value="Zinc/RING finger domain, C3HC4 (zinc finger)"/>
    <property type="match status" value="1"/>
</dbReference>
<organism evidence="13 14">
    <name type="scientific">Cinchona calisaya</name>
    <dbReference type="NCBI Taxonomy" id="153742"/>
    <lineage>
        <taxon>Eukaryota</taxon>
        <taxon>Viridiplantae</taxon>
        <taxon>Streptophyta</taxon>
        <taxon>Embryophyta</taxon>
        <taxon>Tracheophyta</taxon>
        <taxon>Spermatophyta</taxon>
        <taxon>Magnoliopsida</taxon>
        <taxon>eudicotyledons</taxon>
        <taxon>Gunneridae</taxon>
        <taxon>Pentapetalae</taxon>
        <taxon>asterids</taxon>
        <taxon>lamiids</taxon>
        <taxon>Gentianales</taxon>
        <taxon>Rubiaceae</taxon>
        <taxon>Cinchonoideae</taxon>
        <taxon>Cinchoneae</taxon>
        <taxon>Cinchona</taxon>
    </lineage>
</organism>
<dbReference type="GO" id="GO:0016925">
    <property type="term" value="P:protein sumoylation"/>
    <property type="evidence" value="ECO:0007669"/>
    <property type="project" value="UniProtKB-ARBA"/>
</dbReference>
<evidence type="ECO:0000313" key="13">
    <source>
        <dbReference type="EMBL" id="KAL3503181.1"/>
    </source>
</evidence>
<protein>
    <recommendedName>
        <fullName evidence="12">SP-RING-type domain-containing protein</fullName>
    </recommendedName>
</protein>
<dbReference type="CDD" id="cd16651">
    <property type="entry name" value="SPL-RING_NSE2"/>
    <property type="match status" value="1"/>
</dbReference>
<keyword evidence="14" id="KW-1185">Reference proteome</keyword>